<sequence length="188" mass="20809">MSRRLFLQQSLSLATLAGLGGLSLPLSASLLPVSPFFGLHFDDRQGDAQLMRPYLGKPTVVNFWATWCAPCVEEMPELEAMHQDYPDIQFIGIAIDTSRNVIRFLERIPVTYDLYIAGHGGVKTMRELGNKKGGLPYTLVFNAQGRVHQEIIGQIDATALRQTLDPLVLAQANETINVNFVDKPDVLA</sequence>
<dbReference type="SUPFAM" id="SSF52833">
    <property type="entry name" value="Thioredoxin-like"/>
    <property type="match status" value="1"/>
</dbReference>
<dbReference type="PROSITE" id="PS00194">
    <property type="entry name" value="THIOREDOXIN_1"/>
    <property type="match status" value="1"/>
</dbReference>
<dbReference type="InterPro" id="IPR000866">
    <property type="entry name" value="AhpC/TSA"/>
</dbReference>
<dbReference type="Gene3D" id="3.40.30.10">
    <property type="entry name" value="Glutaredoxin"/>
    <property type="match status" value="1"/>
</dbReference>
<protein>
    <submittedName>
        <fullName evidence="3">TlpA family protein disulfide reductase</fullName>
    </submittedName>
</protein>
<keyword evidence="1" id="KW-0676">Redox-active center</keyword>
<dbReference type="PANTHER" id="PTHR42852">
    <property type="entry name" value="THIOL:DISULFIDE INTERCHANGE PROTEIN DSBE"/>
    <property type="match status" value="1"/>
</dbReference>
<accession>A0A9D2RKE6</accession>
<feature type="domain" description="Thioredoxin" evidence="2">
    <location>
        <begin position="28"/>
        <end position="169"/>
    </location>
</feature>
<gene>
    <name evidence="3" type="ORF">H9906_02960</name>
</gene>
<organism evidence="3 4">
    <name type="scientific">Candidatus Paenalcaligenes intestinipullorum</name>
    <dbReference type="NCBI Taxonomy" id="2838718"/>
    <lineage>
        <taxon>Bacteria</taxon>
        <taxon>Pseudomonadati</taxon>
        <taxon>Pseudomonadota</taxon>
        <taxon>Betaproteobacteria</taxon>
        <taxon>Burkholderiales</taxon>
        <taxon>Alcaligenaceae</taxon>
        <taxon>Paenalcaligenes</taxon>
    </lineage>
</organism>
<dbReference type="PROSITE" id="PS51318">
    <property type="entry name" value="TAT"/>
    <property type="match status" value="1"/>
</dbReference>
<reference evidence="3" key="1">
    <citation type="journal article" date="2021" name="PeerJ">
        <title>Extensive microbial diversity within the chicken gut microbiome revealed by metagenomics and culture.</title>
        <authorList>
            <person name="Gilroy R."/>
            <person name="Ravi A."/>
            <person name="Getino M."/>
            <person name="Pursley I."/>
            <person name="Horton D.L."/>
            <person name="Alikhan N.F."/>
            <person name="Baker D."/>
            <person name="Gharbi K."/>
            <person name="Hall N."/>
            <person name="Watson M."/>
            <person name="Adriaenssens E.M."/>
            <person name="Foster-Nyarko E."/>
            <person name="Jarju S."/>
            <person name="Secka A."/>
            <person name="Antonio M."/>
            <person name="Oren A."/>
            <person name="Chaudhuri R.R."/>
            <person name="La Ragione R."/>
            <person name="Hildebrand F."/>
            <person name="Pallen M.J."/>
        </authorList>
    </citation>
    <scope>NUCLEOTIDE SEQUENCE</scope>
    <source>
        <strain evidence="3">9264</strain>
    </source>
</reference>
<evidence type="ECO:0000313" key="3">
    <source>
        <dbReference type="EMBL" id="HJD43971.1"/>
    </source>
</evidence>
<dbReference type="InterPro" id="IPR036249">
    <property type="entry name" value="Thioredoxin-like_sf"/>
</dbReference>
<proteinExistence type="predicted"/>
<dbReference type="InterPro" id="IPR013766">
    <property type="entry name" value="Thioredoxin_domain"/>
</dbReference>
<dbReference type="InterPro" id="IPR050553">
    <property type="entry name" value="Thioredoxin_ResA/DsbE_sf"/>
</dbReference>
<evidence type="ECO:0000259" key="2">
    <source>
        <dbReference type="PROSITE" id="PS51352"/>
    </source>
</evidence>
<dbReference type="PROSITE" id="PS51352">
    <property type="entry name" value="THIOREDOXIN_2"/>
    <property type="match status" value="1"/>
</dbReference>
<dbReference type="Proteomes" id="UP000823889">
    <property type="component" value="Unassembled WGS sequence"/>
</dbReference>
<comment type="caution">
    <text evidence="3">The sequence shown here is derived from an EMBL/GenBank/DDBJ whole genome shotgun (WGS) entry which is preliminary data.</text>
</comment>
<dbReference type="GO" id="GO:0016209">
    <property type="term" value="F:antioxidant activity"/>
    <property type="evidence" value="ECO:0007669"/>
    <property type="project" value="InterPro"/>
</dbReference>
<name>A0A9D2RKE6_9BURK</name>
<dbReference type="InterPro" id="IPR017937">
    <property type="entry name" value="Thioredoxin_CS"/>
</dbReference>
<reference evidence="3" key="2">
    <citation type="submission" date="2021-04" db="EMBL/GenBank/DDBJ databases">
        <authorList>
            <person name="Gilroy R."/>
        </authorList>
    </citation>
    <scope>NUCLEOTIDE SEQUENCE</scope>
    <source>
        <strain evidence="3">9264</strain>
    </source>
</reference>
<dbReference type="Pfam" id="PF00578">
    <property type="entry name" value="AhpC-TSA"/>
    <property type="match status" value="1"/>
</dbReference>
<dbReference type="GO" id="GO:0015036">
    <property type="term" value="F:disulfide oxidoreductase activity"/>
    <property type="evidence" value="ECO:0007669"/>
    <property type="project" value="UniProtKB-ARBA"/>
</dbReference>
<dbReference type="PANTHER" id="PTHR42852:SF13">
    <property type="entry name" value="PROTEIN DIPZ"/>
    <property type="match status" value="1"/>
</dbReference>
<evidence type="ECO:0000313" key="4">
    <source>
        <dbReference type="Proteomes" id="UP000823889"/>
    </source>
</evidence>
<evidence type="ECO:0000256" key="1">
    <source>
        <dbReference type="ARBA" id="ARBA00023284"/>
    </source>
</evidence>
<dbReference type="InterPro" id="IPR006311">
    <property type="entry name" value="TAT_signal"/>
</dbReference>
<dbReference type="AlphaFoldDB" id="A0A9D2RKE6"/>
<dbReference type="EMBL" id="DWUQ01000056">
    <property type="protein sequence ID" value="HJD43971.1"/>
    <property type="molecule type" value="Genomic_DNA"/>
</dbReference>
<dbReference type="CDD" id="cd02966">
    <property type="entry name" value="TlpA_like_family"/>
    <property type="match status" value="1"/>
</dbReference>